<organism evidence="1 2">
    <name type="scientific">Caenorhabditis nigoni</name>
    <dbReference type="NCBI Taxonomy" id="1611254"/>
    <lineage>
        <taxon>Eukaryota</taxon>
        <taxon>Metazoa</taxon>
        <taxon>Ecdysozoa</taxon>
        <taxon>Nematoda</taxon>
        <taxon>Chromadorea</taxon>
        <taxon>Rhabditida</taxon>
        <taxon>Rhabditina</taxon>
        <taxon>Rhabditomorpha</taxon>
        <taxon>Rhabditoidea</taxon>
        <taxon>Rhabditidae</taxon>
        <taxon>Peloderinae</taxon>
        <taxon>Caenorhabditis</taxon>
    </lineage>
</organism>
<protein>
    <recommendedName>
        <fullName evidence="3">Glycine zipper domain-containing protein</fullName>
    </recommendedName>
</protein>
<dbReference type="AlphaFoldDB" id="A0A2G5ULX1"/>
<evidence type="ECO:0008006" key="3">
    <source>
        <dbReference type="Google" id="ProtNLM"/>
    </source>
</evidence>
<proteinExistence type="predicted"/>
<dbReference type="EMBL" id="PDUG01000003">
    <property type="protein sequence ID" value="PIC40518.1"/>
    <property type="molecule type" value="Genomic_DNA"/>
</dbReference>
<gene>
    <name evidence="1" type="primary">Cnig_chr_III.g11832</name>
    <name evidence="1" type="ORF">B9Z55_011832</name>
</gene>
<evidence type="ECO:0000313" key="2">
    <source>
        <dbReference type="Proteomes" id="UP000230233"/>
    </source>
</evidence>
<dbReference type="Proteomes" id="UP000230233">
    <property type="component" value="Chromosome III"/>
</dbReference>
<reference evidence="2" key="1">
    <citation type="submission" date="2017-10" db="EMBL/GenBank/DDBJ databases">
        <title>Rapid genome shrinkage in a self-fertile nematode reveals novel sperm competition proteins.</title>
        <authorList>
            <person name="Yin D."/>
            <person name="Schwarz E.M."/>
            <person name="Thomas C.G."/>
            <person name="Felde R.L."/>
            <person name="Korf I.F."/>
            <person name="Cutter A.D."/>
            <person name="Schartner C.M."/>
            <person name="Ralston E.J."/>
            <person name="Meyer B.J."/>
            <person name="Haag E.S."/>
        </authorList>
    </citation>
    <scope>NUCLEOTIDE SEQUENCE [LARGE SCALE GENOMIC DNA]</scope>
    <source>
        <strain evidence="2">JU1422</strain>
    </source>
</reference>
<keyword evidence="2" id="KW-1185">Reference proteome</keyword>
<name>A0A2G5ULX1_9PELO</name>
<dbReference type="OrthoDB" id="5870415at2759"/>
<dbReference type="PANTHER" id="PTHR21525:SF9">
    <property type="entry name" value="CHANNEL_COLICIN DOMAIN-CONTAINING PROTEIN"/>
    <property type="match status" value="1"/>
</dbReference>
<comment type="caution">
    <text evidence="1">The sequence shown here is derived from an EMBL/GenBank/DDBJ whole genome shotgun (WGS) entry which is preliminary data.</text>
</comment>
<evidence type="ECO:0000313" key="1">
    <source>
        <dbReference type="EMBL" id="PIC40518.1"/>
    </source>
</evidence>
<dbReference type="PANTHER" id="PTHR21525">
    <property type="entry name" value="MOTILE SPERM PROTEIN"/>
    <property type="match status" value="1"/>
</dbReference>
<sequence length="596" mass="60903">MVMDGIKKWWSTEKPEDNSWNISGKLGSAASTVTSYSSSAASSIGSAAKSAWNSDAAAATSAIIDSATKATTSYVADTAKATWNSDAVCATSSAIGSATNSAASYVADTAKATWNSEAAAATSSAISNATKSTASFIGNTAQGAASATSSAIGSAAKTTASFIGSAAKDAASATSSAIGSATKSTASYVGNAAAATSSSESSGDSVRGGIAAMAKNASKYVVQTSGRSSNILNIFDKTQKSSLGNPKWWIRFDRPHGNVDFHHINVNKAITGLKDPHTKISPVTAKAVGYFGKVAEKANDVAPILTTAAMIYEAYRIGNEVKKDYDHGTTRNTVQTVATTTATYTSGFLGGYAGGLIGSTIFPGLGTIFGGIVGGVIAATYGGYYSHVASEMALDRIQWDLAKLECVGCKEEYTWKKYQEIEGVCCKKKVTDDPAGKAVHVSAAGAQTAGKIGGDGLATIGQAAPVLQVAAVAYDAYQIGRNVEKDKKRGTSRNTVKKVTTTVATYGGGFGGALAGAAIGTAIFPGVGTLVGGIVGGVSGGIGFGFGSGKAAEAIMDKAEYNTYQAVCTTCQRPFLCRKYQTEDERNCEDCQEEKD</sequence>
<accession>A0A2G5ULX1</accession>